<dbReference type="SUPFAM" id="SSF53756">
    <property type="entry name" value="UDP-Glycosyltransferase/glycogen phosphorylase"/>
    <property type="match status" value="1"/>
</dbReference>
<protein>
    <recommendedName>
        <fullName evidence="10">phosphatidyl-myo-inositol dimannoside synthase</fullName>
        <ecNumber evidence="10">2.4.1.346</ecNumber>
    </recommendedName>
    <alternativeName>
        <fullName evidence="11">Alpha-D-mannose-alpha-(1-6)-phosphatidylmyo-inositol-mannosyltransferase</fullName>
    </alternativeName>
    <alternativeName>
        <fullName evidence="14">Alpha-mannosyltransferase</fullName>
    </alternativeName>
    <alternativeName>
        <fullName evidence="13">Guanosine diphosphomannose-phosphatidyl-inositol alpha-mannosyltransferase</fullName>
    </alternativeName>
    <alternativeName>
        <fullName evidence="12">Phosphatidylinositol alpha-mannosyltransferase</fullName>
    </alternativeName>
</protein>
<evidence type="ECO:0000256" key="4">
    <source>
        <dbReference type="ARBA" id="ARBA00022676"/>
    </source>
</evidence>
<evidence type="ECO:0000256" key="11">
    <source>
        <dbReference type="ARBA" id="ARBA00075163"/>
    </source>
</evidence>
<comment type="catalytic activity">
    <reaction evidence="7">
        <text>a 1,2-diacyl-sn-glycero-3-phospho-[alpha-D-6-acyl-mannopyranosyl-(1&lt;-&gt;6)-D-myo-inositol] + GDP-alpha-D-mannose = a 2-O-(alpha-D-mannosyl)-6-O-(6-O-acyl-alpha-D-mannosyl)-1-phosphatidyl-1D-myo-inositol + GDP + H(+)</text>
        <dbReference type="Rhea" id="RHEA:52444"/>
        <dbReference type="ChEBI" id="CHEBI:15378"/>
        <dbReference type="ChEBI" id="CHEBI:57527"/>
        <dbReference type="ChEBI" id="CHEBI:58189"/>
        <dbReference type="ChEBI" id="CHEBI:88053"/>
        <dbReference type="ChEBI" id="CHEBI:136625"/>
        <dbReference type="EC" id="2.4.1.346"/>
    </reaction>
</comment>
<keyword evidence="6" id="KW-0443">Lipid metabolism</keyword>
<evidence type="ECO:0000256" key="10">
    <source>
        <dbReference type="ARBA" id="ARBA00066957"/>
    </source>
</evidence>
<evidence type="ECO:0000256" key="7">
    <source>
        <dbReference type="ARBA" id="ARBA00051960"/>
    </source>
</evidence>
<evidence type="ECO:0000259" key="15">
    <source>
        <dbReference type="Pfam" id="PF00534"/>
    </source>
</evidence>
<gene>
    <name evidence="17" type="ORF">GIS00_25880</name>
</gene>
<dbReference type="Pfam" id="PF13439">
    <property type="entry name" value="Glyco_transf_4"/>
    <property type="match status" value="1"/>
</dbReference>
<dbReference type="InterPro" id="IPR028098">
    <property type="entry name" value="Glyco_trans_4-like_N"/>
</dbReference>
<dbReference type="EC" id="2.4.1.346" evidence="10"/>
<dbReference type="PANTHER" id="PTHR45947">
    <property type="entry name" value="SULFOQUINOVOSYL TRANSFERASE SQD2"/>
    <property type="match status" value="1"/>
</dbReference>
<evidence type="ECO:0000256" key="3">
    <source>
        <dbReference type="ARBA" id="ARBA00022516"/>
    </source>
</evidence>
<dbReference type="Proteomes" id="UP000460221">
    <property type="component" value="Unassembled WGS sequence"/>
</dbReference>
<keyword evidence="3" id="KW-0444">Lipid biosynthesis</keyword>
<dbReference type="FunFam" id="3.40.50.2000:FF:000115">
    <property type="entry name" value="Alpha-(1-6)-phosphatidylinositol monomannoside mannosyltransferase"/>
    <property type="match status" value="1"/>
</dbReference>
<sequence length="373" mass="39750">MRRTLLVTNDFPPRTGGIQSYVHALAVRLPADDLVVYAPAWDGAAEFDAAQPFRVVRHPTSLMLPVPTVARRARALVQEHRLDAVWFGAAAPLALLTPALRRAGVRRAVASTHGHEVGWSMLPGSRQALCRIGGTVDVITFVSRYARGRIAAALGPMARLEYLPPGVSPDFRPDPAGRADVRGRLGLGDRPVVSCISRLVARKGQDMLIRSWPQVVARHPDAVLLIVGDGSDAARLHRLAADSPVAGSIRMTGRAPDGELAAHYAAADVFAMPCRTRGGGLDVEGLGIVFLEAAAVGLPVIAGDSGGAPEAVQDGRTGTVVDGRDADAVAAAVVELLNDPALRARYGEAGRRWVRQDWTWDRSAERLADLLSR</sequence>
<dbReference type="Gene3D" id="3.40.50.2000">
    <property type="entry name" value="Glycogen Phosphorylase B"/>
    <property type="match status" value="2"/>
</dbReference>
<dbReference type="AlphaFoldDB" id="A0A7K1FT83"/>
<evidence type="ECO:0000259" key="16">
    <source>
        <dbReference type="Pfam" id="PF13439"/>
    </source>
</evidence>
<dbReference type="InterPro" id="IPR001296">
    <property type="entry name" value="Glyco_trans_1"/>
</dbReference>
<proteinExistence type="inferred from homology"/>
<comment type="catalytic activity">
    <reaction evidence="8">
        <text>a 1,2-diacyl-sn-glycero-3-phospho-[alpha-D-mannopyranosyl-(1&lt;-&gt;6)-D-myo-inositol] + GDP-alpha-D-mannose = a 2,6-O-bis(alpha-D-mannopyranosyl)-1-phosphatidyl-1D-myo-inositol + GDP + H(+)</text>
        <dbReference type="Rhea" id="RHEA:52440"/>
        <dbReference type="ChEBI" id="CHEBI:15378"/>
        <dbReference type="ChEBI" id="CHEBI:57527"/>
        <dbReference type="ChEBI" id="CHEBI:58189"/>
        <dbReference type="ChEBI" id="CHEBI:87673"/>
        <dbReference type="ChEBI" id="CHEBI:136624"/>
        <dbReference type="EC" id="2.4.1.346"/>
    </reaction>
</comment>
<feature type="domain" description="Glycosyl transferase family 1" evidence="15">
    <location>
        <begin position="188"/>
        <end position="353"/>
    </location>
</feature>
<evidence type="ECO:0000256" key="9">
    <source>
        <dbReference type="ARBA" id="ARBA00060651"/>
    </source>
</evidence>
<keyword evidence="5 17" id="KW-0808">Transferase</keyword>
<dbReference type="GO" id="GO:0043750">
    <property type="term" value="F:phosphatidylinositol alpha-mannosyltransferase activity"/>
    <property type="evidence" value="ECO:0007669"/>
    <property type="project" value="UniProtKB-ARBA"/>
</dbReference>
<evidence type="ECO:0000256" key="6">
    <source>
        <dbReference type="ARBA" id="ARBA00023098"/>
    </source>
</evidence>
<dbReference type="FunFam" id="3.40.50.2000:FF:000069">
    <property type="entry name" value="Alpha-(1-6)-phosphatidylinositol monomannoside mannosyltransferase"/>
    <property type="match status" value="1"/>
</dbReference>
<comment type="pathway">
    <text evidence="9">Phospholipid metabolism; phosphatidylinositol metabolism.</text>
</comment>
<evidence type="ECO:0000313" key="18">
    <source>
        <dbReference type="Proteomes" id="UP000460221"/>
    </source>
</evidence>
<dbReference type="CDD" id="cd03801">
    <property type="entry name" value="GT4_PimA-like"/>
    <property type="match status" value="1"/>
</dbReference>
<evidence type="ECO:0000256" key="1">
    <source>
        <dbReference type="ARBA" id="ARBA00005189"/>
    </source>
</evidence>
<evidence type="ECO:0000256" key="2">
    <source>
        <dbReference type="ARBA" id="ARBA00009481"/>
    </source>
</evidence>
<reference evidence="17 18" key="1">
    <citation type="submission" date="2019-11" db="EMBL/GenBank/DDBJ databases">
        <authorList>
            <person name="Jiang L.-Q."/>
        </authorList>
    </citation>
    <scope>NUCLEOTIDE SEQUENCE [LARGE SCALE GENOMIC DNA]</scope>
    <source>
        <strain evidence="17 18">YIM 132087</strain>
    </source>
</reference>
<feature type="domain" description="Glycosyltransferase subfamily 4-like N-terminal" evidence="16">
    <location>
        <begin position="16"/>
        <end position="170"/>
    </location>
</feature>
<name>A0A7K1FT83_9ACTN</name>
<comment type="similarity">
    <text evidence="2">Belongs to the glycosyltransferase group 1 family. Glycosyltransferase 4 subfamily.</text>
</comment>
<dbReference type="GO" id="GO:0016020">
    <property type="term" value="C:membrane"/>
    <property type="evidence" value="ECO:0007669"/>
    <property type="project" value="GOC"/>
</dbReference>
<dbReference type="InterPro" id="IPR050194">
    <property type="entry name" value="Glycosyltransferase_grp1"/>
</dbReference>
<dbReference type="RefSeq" id="WP_322098458.1">
    <property type="nucleotide sequence ID" value="NZ_WLYK01000018.1"/>
</dbReference>
<evidence type="ECO:0000256" key="8">
    <source>
        <dbReference type="ARBA" id="ARBA00052876"/>
    </source>
</evidence>
<dbReference type="PANTHER" id="PTHR45947:SF3">
    <property type="entry name" value="SULFOQUINOVOSYL TRANSFERASE SQD2"/>
    <property type="match status" value="1"/>
</dbReference>
<evidence type="ECO:0000256" key="12">
    <source>
        <dbReference type="ARBA" id="ARBA00076875"/>
    </source>
</evidence>
<comment type="caution">
    <text evidence="17">The sequence shown here is derived from an EMBL/GenBank/DDBJ whole genome shotgun (WGS) entry which is preliminary data.</text>
</comment>
<accession>A0A7K1FT83</accession>
<organism evidence="17 18">
    <name type="scientific">Nakamurella alba</name>
    <dbReference type="NCBI Taxonomy" id="2665158"/>
    <lineage>
        <taxon>Bacteria</taxon>
        <taxon>Bacillati</taxon>
        <taxon>Actinomycetota</taxon>
        <taxon>Actinomycetes</taxon>
        <taxon>Nakamurellales</taxon>
        <taxon>Nakamurellaceae</taxon>
        <taxon>Nakamurella</taxon>
    </lineage>
</organism>
<dbReference type="EMBL" id="WLYK01000018">
    <property type="protein sequence ID" value="MTD17365.1"/>
    <property type="molecule type" value="Genomic_DNA"/>
</dbReference>
<evidence type="ECO:0000313" key="17">
    <source>
        <dbReference type="EMBL" id="MTD17365.1"/>
    </source>
</evidence>
<dbReference type="GO" id="GO:0033164">
    <property type="term" value="F:initiation-specific glycolipid 1,6-alpha-mannosyltransferase activity"/>
    <property type="evidence" value="ECO:0007669"/>
    <property type="project" value="UniProtKB-ARBA"/>
</dbReference>
<keyword evidence="4" id="KW-0328">Glycosyltransferase</keyword>
<keyword evidence="18" id="KW-1185">Reference proteome</keyword>
<evidence type="ECO:0000256" key="13">
    <source>
        <dbReference type="ARBA" id="ARBA00077842"/>
    </source>
</evidence>
<dbReference type="Pfam" id="PF00534">
    <property type="entry name" value="Glycos_transf_1"/>
    <property type="match status" value="1"/>
</dbReference>
<comment type="pathway">
    <text evidence="1">Lipid metabolism.</text>
</comment>
<evidence type="ECO:0000256" key="5">
    <source>
        <dbReference type="ARBA" id="ARBA00022679"/>
    </source>
</evidence>
<evidence type="ECO:0000256" key="14">
    <source>
        <dbReference type="ARBA" id="ARBA00079381"/>
    </source>
</evidence>
<dbReference type="GO" id="GO:0009247">
    <property type="term" value="P:glycolipid biosynthetic process"/>
    <property type="evidence" value="ECO:0007669"/>
    <property type="project" value="UniProtKB-ARBA"/>
</dbReference>